<dbReference type="InterPro" id="IPR001095">
    <property type="entry name" value="Acetyl_CoA_COase_a_su"/>
</dbReference>
<sequence length="746" mass="79871">MEQAGLDVVFATVDNRSLDGFARRQLPTYNLGSTTAEVSADALAGNIYTVLSAAKACEASLIFLDAADAPLARDEYFLRHARKRGLRVFAPAAEGTLLMGWMELLPSPDAAGPLAAEPSEAPWETVFSIDLDDEGPTHWRRCHKCKLFFDKEEIIEEGYACPACGTLQRLRSDERLAITVDAGSFEEWNAQMPDSNPLDFPGYPEKLADQRDRSGLEEAVRTGRAAIAGLPVAIGIMESGFFMGSMGHVVGEKVAALIDRAVAESLPVVVFCASGGARMQEGLTSLMQMAKVSCAVERLSAARLPFITVLTDPTTGGVTASFAMQGDIILAEPRALIGFAGQRVIRDTIKQELPPGFQTAEFALEHGLIDAIVERSQLRRVLAQLLAIHAPADPSRIVTYHSVMDALEVGANAYGSVSVAPEARIVGERIRAEEAATGFLRKVPVVGELFGRSEASEEEAAAAARRELDRHARREARKSGVSADAAAGSAWESVQIARNVHRPTARRYIDGIVEGFIELHGDRAFADDGAILAGVGWISGHPVTVIAQEKGVNLADRVARNFGCPQPEGYRKSLRLMAEAQKFGRPILCLVDTQGAFCGTEAEERGQGNAIADNLVFMAGLTVPVVSVLLGEGGSGGALALAVANRVAMQEHAVYSVLSPEGFASILWKDRSRAPEAAEVMQMNADAVLAGGIIDAVISEGVGPAHENPEAAVEAVRDYVKESFKELADLSPEELVAQRQERFAKF</sequence>
<evidence type="ECO:0000256" key="2">
    <source>
        <dbReference type="ARBA" id="ARBA00004956"/>
    </source>
</evidence>
<evidence type="ECO:0000259" key="18">
    <source>
        <dbReference type="PROSITE" id="PS50980"/>
    </source>
</evidence>
<dbReference type="NCBIfam" id="TIGR00515">
    <property type="entry name" value="accD"/>
    <property type="match status" value="1"/>
</dbReference>
<dbReference type="Gene3D" id="3.90.226.10">
    <property type="entry name" value="2-enoyl-CoA Hydratase, Chain A, domain 1"/>
    <property type="match status" value="2"/>
</dbReference>
<dbReference type="GO" id="GO:0008270">
    <property type="term" value="F:zinc ion binding"/>
    <property type="evidence" value="ECO:0007669"/>
    <property type="project" value="UniProtKB-UniRule"/>
</dbReference>
<comment type="function">
    <text evidence="14 17">Component of the acetyl coenzyme A carboxylase (ACC) complex. Biotin carboxylase (BC) catalyzes the carboxylation of biotin on its carrier protein (BCCP) and then the CO(2) group is transferred by the transcarboxylase to acetyl-CoA to form malonyl-CoA.</text>
</comment>
<dbReference type="PROSITE" id="PS50989">
    <property type="entry name" value="COA_CT_CTER"/>
    <property type="match status" value="1"/>
</dbReference>
<keyword evidence="8 16" id="KW-0808">Transferase</keyword>
<evidence type="ECO:0000256" key="4">
    <source>
        <dbReference type="ARBA" id="ARBA00010284"/>
    </source>
</evidence>
<keyword evidence="17" id="KW-0479">Metal-binding</keyword>
<keyword evidence="17" id="KW-0863">Zinc-finger</keyword>
<dbReference type="EMBL" id="WSRR01000039">
    <property type="protein sequence ID" value="MVX61925.1"/>
    <property type="molecule type" value="Genomic_DNA"/>
</dbReference>
<dbReference type="Pfam" id="PF01039">
    <property type="entry name" value="Carboxyl_trans"/>
    <property type="match status" value="1"/>
</dbReference>
<dbReference type="NCBIfam" id="NF004344">
    <property type="entry name" value="PRK05724.1"/>
    <property type="match status" value="1"/>
</dbReference>
<dbReference type="UniPathway" id="UPA00655">
    <property type="reaction ID" value="UER00711"/>
</dbReference>
<dbReference type="EC" id="2.1.3.15" evidence="16"/>
<dbReference type="OrthoDB" id="9772975at2"/>
<keyword evidence="21" id="KW-1185">Reference proteome</keyword>
<dbReference type="GO" id="GO:0016743">
    <property type="term" value="F:carboxyl- or carbamoyltransferase activity"/>
    <property type="evidence" value="ECO:0007669"/>
    <property type="project" value="UniProtKB-UniRule"/>
</dbReference>
<keyword evidence="10 16" id="KW-0276">Fatty acid metabolism</keyword>
<evidence type="ECO:0000256" key="6">
    <source>
        <dbReference type="ARBA" id="ARBA00022490"/>
    </source>
</evidence>
<dbReference type="NCBIfam" id="TIGR00513">
    <property type="entry name" value="accA"/>
    <property type="match status" value="1"/>
</dbReference>
<accession>A0A6N8JQ60</accession>
<dbReference type="Pfam" id="PF03255">
    <property type="entry name" value="ACCA"/>
    <property type="match status" value="1"/>
</dbReference>
<feature type="binding site" evidence="17">
    <location>
        <position position="145"/>
    </location>
    <ligand>
        <name>Zn(2+)</name>
        <dbReference type="ChEBI" id="CHEBI:29105"/>
    </ligand>
</feature>
<organism evidence="20 21">
    <name type="scientific">Adlercreutzia mucosicola</name>
    <dbReference type="NCBI Taxonomy" id="580026"/>
    <lineage>
        <taxon>Bacteria</taxon>
        <taxon>Bacillati</taxon>
        <taxon>Actinomycetota</taxon>
        <taxon>Coriobacteriia</taxon>
        <taxon>Eggerthellales</taxon>
        <taxon>Eggerthellaceae</taxon>
        <taxon>Adlercreutzia</taxon>
    </lineage>
</organism>
<keyword evidence="20" id="KW-0436">Ligase</keyword>
<feature type="binding site" evidence="17">
    <location>
        <position position="164"/>
    </location>
    <ligand>
        <name>Zn(2+)</name>
        <dbReference type="ChEBI" id="CHEBI:29105"/>
    </ligand>
</feature>
<evidence type="ECO:0000256" key="9">
    <source>
        <dbReference type="ARBA" id="ARBA00022741"/>
    </source>
</evidence>
<evidence type="ECO:0000313" key="21">
    <source>
        <dbReference type="Proteomes" id="UP000463388"/>
    </source>
</evidence>
<dbReference type="HAMAP" id="MF_00823">
    <property type="entry name" value="AcetylCoA_CT_alpha"/>
    <property type="match status" value="1"/>
</dbReference>
<feature type="binding site" evidence="17">
    <location>
        <position position="142"/>
    </location>
    <ligand>
        <name>Zn(2+)</name>
        <dbReference type="ChEBI" id="CHEBI:29105"/>
    </ligand>
</feature>
<dbReference type="GO" id="GO:0006633">
    <property type="term" value="P:fatty acid biosynthetic process"/>
    <property type="evidence" value="ECO:0007669"/>
    <property type="project" value="UniProtKB-KW"/>
</dbReference>
<dbReference type="GO" id="GO:0009317">
    <property type="term" value="C:acetyl-CoA carboxylase complex"/>
    <property type="evidence" value="ECO:0007669"/>
    <property type="project" value="InterPro"/>
</dbReference>
<comment type="caution">
    <text evidence="20">The sequence shown here is derived from an EMBL/GenBank/DDBJ whole genome shotgun (WGS) entry which is preliminary data.</text>
</comment>
<evidence type="ECO:0000256" key="11">
    <source>
        <dbReference type="ARBA" id="ARBA00022840"/>
    </source>
</evidence>
<feature type="zinc finger region" description="C4-type" evidence="17">
    <location>
        <begin position="142"/>
        <end position="164"/>
    </location>
</feature>
<keyword evidence="13 16" id="KW-0275">Fatty acid biosynthesis</keyword>
<dbReference type="InterPro" id="IPR011763">
    <property type="entry name" value="COA_CT_C"/>
</dbReference>
<dbReference type="InterPro" id="IPR029045">
    <property type="entry name" value="ClpP/crotonase-like_dom_sf"/>
</dbReference>
<comment type="similarity">
    <text evidence="4">In the N-terminal section; belongs to the AccD/PCCB family.</text>
</comment>
<comment type="pathway">
    <text evidence="2 16">Lipid metabolism; malonyl-CoA biosynthesis; malonyl-CoA from acetyl-CoA: step 1/1.</text>
</comment>
<feature type="domain" description="CoA carboxyltransferase C-terminal" evidence="19">
    <location>
        <begin position="465"/>
        <end position="726"/>
    </location>
</feature>
<evidence type="ECO:0000259" key="19">
    <source>
        <dbReference type="PROSITE" id="PS50989"/>
    </source>
</evidence>
<comment type="similarity">
    <text evidence="17">Belongs to the AccD/PCCB family.</text>
</comment>
<keyword evidence="12 16" id="KW-0443">Lipid metabolism</keyword>
<dbReference type="PANTHER" id="PTHR42853">
    <property type="entry name" value="ACETYL-COENZYME A CARBOXYLASE CARBOXYL TRANSFERASE SUBUNIT ALPHA"/>
    <property type="match status" value="1"/>
</dbReference>
<feature type="binding site" evidence="17">
    <location>
        <position position="161"/>
    </location>
    <ligand>
        <name>Zn(2+)</name>
        <dbReference type="ChEBI" id="CHEBI:29105"/>
    </ligand>
</feature>
<evidence type="ECO:0000256" key="7">
    <source>
        <dbReference type="ARBA" id="ARBA00022516"/>
    </source>
</evidence>
<evidence type="ECO:0000256" key="10">
    <source>
        <dbReference type="ARBA" id="ARBA00022832"/>
    </source>
</evidence>
<evidence type="ECO:0000256" key="1">
    <source>
        <dbReference type="ARBA" id="ARBA00004496"/>
    </source>
</evidence>
<evidence type="ECO:0000256" key="15">
    <source>
        <dbReference type="ARBA" id="ARBA00049152"/>
    </source>
</evidence>
<keyword evidence="17" id="KW-0862">Zinc</keyword>
<dbReference type="GO" id="GO:0005524">
    <property type="term" value="F:ATP binding"/>
    <property type="evidence" value="ECO:0007669"/>
    <property type="project" value="UniProtKB-KW"/>
</dbReference>
<dbReference type="InterPro" id="IPR011762">
    <property type="entry name" value="COA_CT_N"/>
</dbReference>
<evidence type="ECO:0000256" key="5">
    <source>
        <dbReference type="ARBA" id="ARBA00011664"/>
    </source>
</evidence>
<dbReference type="InterPro" id="IPR034733">
    <property type="entry name" value="AcCoA_carboxyl_beta"/>
</dbReference>
<comment type="function">
    <text evidence="16">Component of the acetyl coenzyme A carboxylase (ACC) complex. First, biotin carboxylase catalyzes the carboxylation of biotin on its carrier protein (BCCP) and then the CO(2) group is transferred by the carboxyltransferase to acetyl-CoA to form malonyl-CoA.</text>
</comment>
<evidence type="ECO:0000256" key="12">
    <source>
        <dbReference type="ARBA" id="ARBA00023098"/>
    </source>
</evidence>
<keyword evidence="11 16" id="KW-0067">ATP-binding</keyword>
<dbReference type="NCBIfam" id="NF041504">
    <property type="entry name" value="AccA_sub"/>
    <property type="match status" value="1"/>
</dbReference>
<dbReference type="Proteomes" id="UP000463388">
    <property type="component" value="Unassembled WGS sequence"/>
</dbReference>
<keyword evidence="7 16" id="KW-0444">Lipid biosynthesis</keyword>
<proteinExistence type="inferred from homology"/>
<evidence type="ECO:0000256" key="16">
    <source>
        <dbReference type="HAMAP-Rule" id="MF_00823"/>
    </source>
</evidence>
<gene>
    <name evidence="17" type="primary">accD</name>
    <name evidence="16" type="synonym">accA</name>
    <name evidence="20" type="ORF">GKZ27_10765</name>
</gene>
<dbReference type="PANTHER" id="PTHR42853:SF3">
    <property type="entry name" value="ACETYL-COENZYME A CARBOXYLASE CARBOXYL TRANSFERASE SUBUNIT ALPHA, CHLOROPLASTIC"/>
    <property type="match status" value="1"/>
</dbReference>
<dbReference type="GO" id="GO:0003989">
    <property type="term" value="F:acetyl-CoA carboxylase activity"/>
    <property type="evidence" value="ECO:0007669"/>
    <property type="project" value="InterPro"/>
</dbReference>
<dbReference type="SUPFAM" id="SSF52096">
    <property type="entry name" value="ClpP/crotonase"/>
    <property type="match status" value="2"/>
</dbReference>
<comment type="similarity">
    <text evidence="3">In the C-terminal section; belongs to the AccA family.</text>
</comment>
<dbReference type="GO" id="GO:2001295">
    <property type="term" value="P:malonyl-CoA biosynthetic process"/>
    <property type="evidence" value="ECO:0007669"/>
    <property type="project" value="UniProtKB-UniRule"/>
</dbReference>
<dbReference type="PRINTS" id="PR01069">
    <property type="entry name" value="ACCCTRFRASEA"/>
</dbReference>
<dbReference type="HAMAP" id="MF_01395">
    <property type="entry name" value="AcetylCoA_CT_beta"/>
    <property type="match status" value="1"/>
</dbReference>
<evidence type="ECO:0000256" key="3">
    <source>
        <dbReference type="ARBA" id="ARBA00006276"/>
    </source>
</evidence>
<keyword evidence="9 16" id="KW-0547">Nucleotide-binding</keyword>
<feature type="domain" description="CoA carboxyltransferase N-terminal" evidence="18">
    <location>
        <begin position="138"/>
        <end position="404"/>
    </location>
</feature>
<comment type="similarity">
    <text evidence="16">Belongs to the AccA family.</text>
</comment>
<evidence type="ECO:0000256" key="13">
    <source>
        <dbReference type="ARBA" id="ARBA00023160"/>
    </source>
</evidence>
<evidence type="ECO:0000256" key="8">
    <source>
        <dbReference type="ARBA" id="ARBA00022679"/>
    </source>
</evidence>
<reference evidence="20 21" key="1">
    <citation type="submission" date="2019-12" db="EMBL/GenBank/DDBJ databases">
        <title>Microbes associate with the intestines of laboratory mice.</title>
        <authorList>
            <person name="Navarre W."/>
            <person name="Wong E."/>
        </authorList>
    </citation>
    <scope>NUCLEOTIDE SEQUENCE [LARGE SCALE GENOMIC DNA]</scope>
    <source>
        <strain evidence="20 21">NM66_B29</strain>
    </source>
</reference>
<comment type="subunit">
    <text evidence="16">Acetyl-CoA carboxylase is a heterohexamer composed of biotin carboxyl carrier protein (AccB), biotin carboxylase (AccC) and two subunits each of ACCase subunit alpha (AccA) and ACCase subunit beta (AccD).</text>
</comment>
<dbReference type="AlphaFoldDB" id="A0A6N8JQ60"/>
<evidence type="ECO:0000256" key="17">
    <source>
        <dbReference type="HAMAP-Rule" id="MF_01395"/>
    </source>
</evidence>
<comment type="catalytic activity">
    <reaction evidence="15 16">
        <text>N(6)-carboxybiotinyl-L-lysyl-[protein] + acetyl-CoA = N(6)-biotinyl-L-lysyl-[protein] + malonyl-CoA</text>
        <dbReference type="Rhea" id="RHEA:54728"/>
        <dbReference type="Rhea" id="RHEA-COMP:10505"/>
        <dbReference type="Rhea" id="RHEA-COMP:10506"/>
        <dbReference type="ChEBI" id="CHEBI:57288"/>
        <dbReference type="ChEBI" id="CHEBI:57384"/>
        <dbReference type="ChEBI" id="CHEBI:83144"/>
        <dbReference type="ChEBI" id="CHEBI:83145"/>
        <dbReference type="EC" id="2.1.3.15"/>
    </reaction>
</comment>
<evidence type="ECO:0000256" key="14">
    <source>
        <dbReference type="ARBA" id="ARBA00025280"/>
    </source>
</evidence>
<name>A0A6N8JQ60_9ACTN</name>
<protein>
    <recommendedName>
        <fullName evidence="16 17">Multifunctional fusion protein</fullName>
    </recommendedName>
    <domain>
        <recommendedName>
            <fullName evidence="16">Acetyl-coenzyme A carboxylase carboxyl transferase subunit alpha</fullName>
            <shortName evidence="16">ACCase subunit alpha</shortName>
            <shortName evidence="16">Acetyl-CoA carboxylase carboxyltransferase subunit alpha</shortName>
            <ecNumber evidence="16">2.1.3.15</ecNumber>
        </recommendedName>
    </domain>
    <domain>
        <recommendedName>
            <fullName evidence="17">Acetyl-coenzyme A carboxylase carboxyl transferase subunit beta</fullName>
            <shortName evidence="17">ACCase subunit beta</shortName>
            <shortName evidence="17">Acetyl-CoA carboxylase carboxyltransferase subunit beta</shortName>
        </recommendedName>
    </domain>
</protein>
<comment type="cofactor">
    <cofactor evidence="17">
        <name>Zn(2+)</name>
        <dbReference type="ChEBI" id="CHEBI:29105"/>
    </cofactor>
    <text evidence="17">Binds 1 zinc ion per subunit.</text>
</comment>
<comment type="subcellular location">
    <subcellularLocation>
        <location evidence="1 16">Cytoplasm</location>
    </subcellularLocation>
</comment>
<evidence type="ECO:0000313" key="20">
    <source>
        <dbReference type="EMBL" id="MVX61925.1"/>
    </source>
</evidence>
<comment type="subunit">
    <text evidence="5">Acetyl-CoA carboxylase is a heterotetramer composed of biotin carboxyl carrier protein (AccB), biotin carboxylase (AccC) and two subunits of ACCase subunit beta/alpha.</text>
</comment>
<dbReference type="PROSITE" id="PS50980">
    <property type="entry name" value="COA_CT_NTER"/>
    <property type="match status" value="1"/>
</dbReference>
<dbReference type="InterPro" id="IPR000438">
    <property type="entry name" value="Acetyl_CoA_COase_Trfase_b_su"/>
</dbReference>
<keyword evidence="6 16" id="KW-0963">Cytoplasm</keyword>